<proteinExistence type="predicted"/>
<feature type="region of interest" description="Disordered" evidence="1">
    <location>
        <begin position="206"/>
        <end position="228"/>
    </location>
</feature>
<accession>A0A9R1CC43</accession>
<evidence type="ECO:0000259" key="2">
    <source>
        <dbReference type="Pfam" id="PF03432"/>
    </source>
</evidence>
<feature type="compositionally biased region" description="Basic and acidic residues" evidence="1">
    <location>
        <begin position="206"/>
        <end position="225"/>
    </location>
</feature>
<evidence type="ECO:0000256" key="1">
    <source>
        <dbReference type="SAM" id="MobiDB-lite"/>
    </source>
</evidence>
<reference evidence="3" key="1">
    <citation type="journal article" date="2022" name="Int. J. Syst. Evol. Microbiol.">
        <title>Prevotella lacticifex sp. nov., isolated from the rumen of cows.</title>
        <authorList>
            <person name="Shinkai T."/>
            <person name="Ikeyama N."/>
            <person name="Kumagai M."/>
            <person name="Ohmori H."/>
            <person name="Sakamoto M."/>
            <person name="Ohkuma M."/>
            <person name="Mitsumori M."/>
        </authorList>
    </citation>
    <scope>NUCLEOTIDE SEQUENCE</scope>
    <source>
        <strain evidence="3">R5076</strain>
    </source>
</reference>
<feature type="region of interest" description="Disordered" evidence="1">
    <location>
        <begin position="182"/>
        <end position="201"/>
    </location>
</feature>
<feature type="region of interest" description="Disordered" evidence="1">
    <location>
        <begin position="338"/>
        <end position="405"/>
    </location>
</feature>
<gene>
    <name evidence="3" type="ORF">PRLR5076_27440</name>
</gene>
<comment type="caution">
    <text evidence="3">The sequence shown here is derived from an EMBL/GenBank/DDBJ whole genome shotgun (WGS) entry which is preliminary data.</text>
</comment>
<dbReference type="InterPro" id="IPR005094">
    <property type="entry name" value="Endonuclease_MobA/VirD2"/>
</dbReference>
<dbReference type="Pfam" id="PF03432">
    <property type="entry name" value="Relaxase"/>
    <property type="match status" value="1"/>
</dbReference>
<protein>
    <recommendedName>
        <fullName evidence="2">MobA/VirD2-like nuclease domain-containing protein</fullName>
    </recommendedName>
</protein>
<dbReference type="AlphaFoldDB" id="A0A9R1CC43"/>
<dbReference type="EMBL" id="BPUB01000002">
    <property type="protein sequence ID" value="GJG59893.1"/>
    <property type="molecule type" value="Genomic_DNA"/>
</dbReference>
<feature type="domain" description="MobA/VirD2-like nuclease" evidence="2">
    <location>
        <begin position="30"/>
        <end position="168"/>
    </location>
</feature>
<dbReference type="Proteomes" id="UP000825483">
    <property type="component" value="Unassembled WGS sequence"/>
</dbReference>
<name>A0A9R1CC43_9BACT</name>
<evidence type="ECO:0000313" key="3">
    <source>
        <dbReference type="EMBL" id="GJG59893.1"/>
    </source>
</evidence>
<evidence type="ECO:0000313" key="4">
    <source>
        <dbReference type="Proteomes" id="UP000825483"/>
    </source>
</evidence>
<feature type="compositionally biased region" description="Basic and acidic residues" evidence="1">
    <location>
        <begin position="388"/>
        <end position="405"/>
    </location>
</feature>
<sequence>MSDINNKDISKMIAKVLRSDNVTYTLSYGQNSEKGGEVFYLNETLEGQTPKEMADDWLAIANKYSPMCYHIIISMSNGDTEKIRSIDNPADRVEFERNVIDAFMRELDQRGNNVFDCPFVVAHHENTDNEHFHIAILTTTVDGRRLRDSFIKKNAVRAAAKVSEEYGLEAAPRALYLERQHQKAVGTRKEDPLPSDADERHLSCKEQNKKRTYTRVEKDPGELKERQRRAIRAQQRKQRCKYMIEKLAQDKTTTDANFLSRLVSEGISLYRDPYEQCLYAEIFDEDDDKTRTYSIEKELGVDLLLLQRLNVNVTVKERIDKVGTKKYQELKAKVEKERKAAEAKAATTSRKTVKRTTGNSKATKTAKTSYGRKGSGILNASGGAAHGQNREHEVGGHHGSSDDLDEKWRLESGYYGY</sequence>
<keyword evidence="4" id="KW-1185">Reference proteome</keyword>
<organism evidence="3 4">
    <name type="scientific">Prevotella lacticifex</name>
    <dbReference type="NCBI Taxonomy" id="2854755"/>
    <lineage>
        <taxon>Bacteria</taxon>
        <taxon>Pseudomonadati</taxon>
        <taxon>Bacteroidota</taxon>
        <taxon>Bacteroidia</taxon>
        <taxon>Bacteroidales</taxon>
        <taxon>Prevotellaceae</taxon>
        <taxon>Prevotella</taxon>
    </lineage>
</organism>
<feature type="compositionally biased region" description="Polar residues" evidence="1">
    <location>
        <begin position="355"/>
        <end position="368"/>
    </location>
</feature>